<proteinExistence type="inferred from homology"/>
<keyword evidence="3" id="KW-1185">Reference proteome</keyword>
<comment type="similarity">
    <text evidence="1">Belongs to the SH3BGR family.</text>
</comment>
<dbReference type="Ensembl" id="ENSCINT00000033216.1">
    <property type="protein sequence ID" value="ENSCINP00000032236.1"/>
    <property type="gene ID" value="ENSCING00000023278.1"/>
</dbReference>
<dbReference type="SUPFAM" id="SSF52833">
    <property type="entry name" value="Thioredoxin-like"/>
    <property type="match status" value="1"/>
</dbReference>
<evidence type="ECO:0000256" key="1">
    <source>
        <dbReference type="ARBA" id="ARBA00007764"/>
    </source>
</evidence>
<dbReference type="GeneID" id="100184789"/>
<dbReference type="GeneTree" id="ENSGT00940000159157"/>
<dbReference type="STRING" id="7719.ENSCINP00000032236"/>
<dbReference type="Gene3D" id="3.40.30.10">
    <property type="entry name" value="Glutaredoxin"/>
    <property type="match status" value="1"/>
</dbReference>
<dbReference type="HOGENOM" id="CLU_084862_3_0_1"/>
<accession>H2XRF2</accession>
<reference evidence="3" key="1">
    <citation type="journal article" date="2002" name="Science">
        <title>The draft genome of Ciona intestinalis: insights into chordate and vertebrate origins.</title>
        <authorList>
            <person name="Dehal P."/>
            <person name="Satou Y."/>
            <person name="Campbell R.K."/>
            <person name="Chapman J."/>
            <person name="Degnan B."/>
            <person name="De Tomaso A."/>
            <person name="Davidson B."/>
            <person name="Di Gregorio A."/>
            <person name="Gelpke M."/>
            <person name="Goodstein D.M."/>
            <person name="Harafuji N."/>
            <person name="Hastings K.E."/>
            <person name="Ho I."/>
            <person name="Hotta K."/>
            <person name="Huang W."/>
            <person name="Kawashima T."/>
            <person name="Lemaire P."/>
            <person name="Martinez D."/>
            <person name="Meinertzhagen I.A."/>
            <person name="Necula S."/>
            <person name="Nonaka M."/>
            <person name="Putnam N."/>
            <person name="Rash S."/>
            <person name="Saiga H."/>
            <person name="Satake M."/>
            <person name="Terry A."/>
            <person name="Yamada L."/>
            <person name="Wang H.G."/>
            <person name="Awazu S."/>
            <person name="Azumi K."/>
            <person name="Boore J."/>
            <person name="Branno M."/>
            <person name="Chin-Bow S."/>
            <person name="DeSantis R."/>
            <person name="Doyle S."/>
            <person name="Francino P."/>
            <person name="Keys D.N."/>
            <person name="Haga S."/>
            <person name="Hayashi H."/>
            <person name="Hino K."/>
            <person name="Imai K.S."/>
            <person name="Inaba K."/>
            <person name="Kano S."/>
            <person name="Kobayashi K."/>
            <person name="Kobayashi M."/>
            <person name="Lee B.I."/>
            <person name="Makabe K.W."/>
            <person name="Manohar C."/>
            <person name="Matassi G."/>
            <person name="Medina M."/>
            <person name="Mochizuki Y."/>
            <person name="Mount S."/>
            <person name="Morishita T."/>
            <person name="Miura S."/>
            <person name="Nakayama A."/>
            <person name="Nishizaka S."/>
            <person name="Nomoto H."/>
            <person name="Ohta F."/>
            <person name="Oishi K."/>
            <person name="Rigoutsos I."/>
            <person name="Sano M."/>
            <person name="Sasaki A."/>
            <person name="Sasakura Y."/>
            <person name="Shoguchi E."/>
            <person name="Shin-i T."/>
            <person name="Spagnuolo A."/>
            <person name="Stainier D."/>
            <person name="Suzuki M.M."/>
            <person name="Tassy O."/>
            <person name="Takatori N."/>
            <person name="Tokuoka M."/>
            <person name="Yagi K."/>
            <person name="Yoshizaki F."/>
            <person name="Wada S."/>
            <person name="Zhang C."/>
            <person name="Hyatt P.D."/>
            <person name="Larimer F."/>
            <person name="Detter C."/>
            <person name="Doggett N."/>
            <person name="Glavina T."/>
            <person name="Hawkins T."/>
            <person name="Richardson P."/>
            <person name="Lucas S."/>
            <person name="Kohara Y."/>
            <person name="Levine M."/>
            <person name="Satoh N."/>
            <person name="Rokhsar D.S."/>
        </authorList>
    </citation>
    <scope>NUCLEOTIDE SEQUENCE [LARGE SCALE GENOMIC DNA]</scope>
</reference>
<dbReference type="InParanoid" id="H2XRF2"/>
<dbReference type="GO" id="GO:0005737">
    <property type="term" value="C:cytoplasm"/>
    <property type="evidence" value="ECO:0000318"/>
    <property type="project" value="GO_Central"/>
</dbReference>
<dbReference type="RefSeq" id="XP_018667577.1">
    <property type="nucleotide sequence ID" value="XM_018812032.2"/>
</dbReference>
<dbReference type="EMBL" id="EAAA01002134">
    <property type="status" value="NOT_ANNOTATED_CDS"/>
    <property type="molecule type" value="Genomic_DNA"/>
</dbReference>
<reference evidence="2" key="3">
    <citation type="submission" date="2025-08" db="UniProtKB">
        <authorList>
            <consortium name="Ensembl"/>
        </authorList>
    </citation>
    <scope>IDENTIFICATION</scope>
</reference>
<evidence type="ECO:0000313" key="2">
    <source>
        <dbReference type="Ensembl" id="ENSCINP00000032236.1"/>
    </source>
</evidence>
<dbReference type="OMA" id="MYKNIPK"/>
<gene>
    <name evidence="2" type="primary">LOC100184789</name>
</gene>
<evidence type="ECO:0000313" key="3">
    <source>
        <dbReference type="Proteomes" id="UP000008144"/>
    </source>
</evidence>
<reference evidence="2" key="4">
    <citation type="submission" date="2025-09" db="UniProtKB">
        <authorList>
            <consortium name="Ensembl"/>
        </authorList>
    </citation>
    <scope>IDENTIFICATION</scope>
</reference>
<dbReference type="AlphaFoldDB" id="H2XRF2"/>
<sequence length="116" mass="13335">MGIVVYTTSCYTKTHIRDQQIKVLQFIEVNNIDAEIIDLTMNTSARDIMIENMPKEKTKDGAQILPPQIFSNDEYCGDYEEFFLAMENMTPFSFFKLDPPPGSFEEKLIAKRKNAA</sequence>
<dbReference type="OrthoDB" id="5990676at2759"/>
<dbReference type="FunCoup" id="H2XRF2">
    <property type="interactions" value="32"/>
</dbReference>
<dbReference type="Pfam" id="PF04908">
    <property type="entry name" value="SH3BGR"/>
    <property type="match status" value="1"/>
</dbReference>
<dbReference type="PANTHER" id="PTHR12232:SF0">
    <property type="entry name" value="THIOREDOXIN DOMAIN-CONTAINING PROTEIN"/>
    <property type="match status" value="1"/>
</dbReference>
<dbReference type="InterPro" id="IPR051033">
    <property type="entry name" value="SH3BGR"/>
</dbReference>
<dbReference type="Proteomes" id="UP000008144">
    <property type="component" value="Chromosome 5"/>
</dbReference>
<protein>
    <submittedName>
        <fullName evidence="2">SH3 domain-binding glutamic acid-rich-like protein 2</fullName>
    </submittedName>
</protein>
<dbReference type="InterPro" id="IPR006993">
    <property type="entry name" value="Glut_rich_SH3-bd"/>
</dbReference>
<dbReference type="KEGG" id="cin:100184789"/>
<accession>A0A1W5BBW7</accession>
<name>H2XRF2_CIOIN</name>
<dbReference type="PANTHER" id="PTHR12232">
    <property type="entry name" value="SH3 DOMAIN-BINDING GLUTAMIC ACID-RICH-LIKE PROTEIN"/>
    <property type="match status" value="1"/>
</dbReference>
<dbReference type="InterPro" id="IPR036249">
    <property type="entry name" value="Thioredoxin-like_sf"/>
</dbReference>
<organism evidence="2 3">
    <name type="scientific">Ciona intestinalis</name>
    <name type="common">Transparent sea squirt</name>
    <name type="synonym">Ascidia intestinalis</name>
    <dbReference type="NCBI Taxonomy" id="7719"/>
    <lineage>
        <taxon>Eukaryota</taxon>
        <taxon>Metazoa</taxon>
        <taxon>Chordata</taxon>
        <taxon>Tunicata</taxon>
        <taxon>Ascidiacea</taxon>
        <taxon>Phlebobranchia</taxon>
        <taxon>Cionidae</taxon>
        <taxon>Ciona</taxon>
    </lineage>
</organism>
<reference evidence="2" key="2">
    <citation type="journal article" date="2008" name="Genome Biol.">
        <title>Improved genome assembly and evidence-based global gene model set for the chordate Ciona intestinalis: new insight into intron and operon populations.</title>
        <authorList>
            <person name="Satou Y."/>
            <person name="Mineta K."/>
            <person name="Ogasawara M."/>
            <person name="Sasakura Y."/>
            <person name="Shoguchi E."/>
            <person name="Ueno K."/>
            <person name="Yamada L."/>
            <person name="Matsumoto J."/>
            <person name="Wasserscheid J."/>
            <person name="Dewar K."/>
            <person name="Wiley G.B."/>
            <person name="Macmil S.L."/>
            <person name="Roe B.A."/>
            <person name="Zeller R.W."/>
            <person name="Hastings K.E."/>
            <person name="Lemaire P."/>
            <person name="Lindquist E."/>
            <person name="Endo T."/>
            <person name="Hotta K."/>
            <person name="Inaba K."/>
        </authorList>
    </citation>
    <scope>NUCLEOTIDE SEQUENCE [LARGE SCALE GENOMIC DNA]</scope>
    <source>
        <strain evidence="2">wild type</strain>
    </source>
</reference>